<sequence length="52" mass="5869">MVEVKYGVRYPKSGVHECMYGKRQAEQIWFLALRNGIAAVVVTDSGNGWEHS</sequence>
<proteinExistence type="predicted"/>
<organism evidence="1 2">
    <name type="scientific">Mycobacterium phage Hammer</name>
    <dbReference type="NCBI Taxonomy" id="2922204"/>
    <lineage>
        <taxon>Viruses</taxon>
        <taxon>Duplodnaviria</taxon>
        <taxon>Heunggongvirae</taxon>
        <taxon>Uroviricota</taxon>
        <taxon>Caudoviricetes</taxon>
        <taxon>Gladiatorvirus</taxon>
        <taxon>Gladiatorvirus hammer</taxon>
    </lineage>
</organism>
<dbReference type="EMBL" id="JF937094">
    <property type="protein sequence ID" value="AEK08710.1"/>
    <property type="molecule type" value="Genomic_DNA"/>
</dbReference>
<dbReference type="Proteomes" id="UP000008412">
    <property type="component" value="Segment"/>
</dbReference>
<gene>
    <name evidence="1" type="primary">66</name>
    <name evidence="1" type="ORF">HAMMER_66</name>
</gene>
<dbReference type="GeneID" id="40233324"/>
<name>G1D1R2_9CAUD</name>
<accession>G1D1R2</accession>
<protein>
    <submittedName>
        <fullName evidence="1">Uncharacterized protein</fullName>
    </submittedName>
</protein>
<evidence type="ECO:0000313" key="1">
    <source>
        <dbReference type="EMBL" id="AEK08710.1"/>
    </source>
</evidence>
<evidence type="ECO:0000313" key="2">
    <source>
        <dbReference type="Proteomes" id="UP000008412"/>
    </source>
</evidence>
<reference evidence="1 2" key="1">
    <citation type="journal article" date="2012" name="J. Virol.">
        <title>Complete Genome Sequences of 138 Mycobacteriophages.</title>
        <authorList>
            <consortium name="the Science Education Alliance Phage Hunters Advancing Genomics and Evolutionary Science Program"/>
            <consortium name="the KwaZulu-Natal Research Institute for Tuberculosis and HIV Mycobacterial Genetics Course Students"/>
            <consortium name="the Phage Hunters Integrating Research and Education Program"/>
            <person name="Hatfull G.F."/>
        </authorList>
    </citation>
    <scope>NUCLEOTIDE SEQUENCE [LARGE SCALE GENOMIC DNA]</scope>
    <source>
        <strain evidence="1 2">Hammer</strain>
    </source>
</reference>
<keyword evidence="2" id="KW-1185">Reference proteome</keyword>
<dbReference type="RefSeq" id="YP_009636581.1">
    <property type="nucleotide sequence ID" value="NC_042318.1"/>
</dbReference>